<dbReference type="InterPro" id="IPR029063">
    <property type="entry name" value="SAM-dependent_MTases_sf"/>
</dbReference>
<dbReference type="GeneID" id="37026749"/>
<dbReference type="Pfam" id="PF10294">
    <property type="entry name" value="Methyltransf_16"/>
    <property type="match status" value="1"/>
</dbReference>
<dbReference type="GO" id="GO:0008757">
    <property type="term" value="F:S-adenosylmethionine-dependent methyltransferase activity"/>
    <property type="evidence" value="ECO:0007669"/>
    <property type="project" value="UniProtKB-ARBA"/>
</dbReference>
<dbReference type="GO" id="GO:0005737">
    <property type="term" value="C:cytoplasm"/>
    <property type="evidence" value="ECO:0007669"/>
    <property type="project" value="TreeGrafter"/>
</dbReference>
<gene>
    <name evidence="1" type="ORF">BDZ90DRAFT_229125</name>
</gene>
<dbReference type="PROSITE" id="PS51560">
    <property type="entry name" value="SAM_MT_NNT1"/>
    <property type="match status" value="1"/>
</dbReference>
<dbReference type="Gene3D" id="3.40.50.150">
    <property type="entry name" value="Vaccinia Virus protein VP39"/>
    <property type="match status" value="1"/>
</dbReference>
<reference evidence="1 2" key="1">
    <citation type="journal article" date="2018" name="Mol. Biol. Evol.">
        <title>Broad Genomic Sampling Reveals a Smut Pathogenic Ancestry of the Fungal Clade Ustilaginomycotina.</title>
        <authorList>
            <person name="Kijpornyongpan T."/>
            <person name="Mondo S.J."/>
            <person name="Barry K."/>
            <person name="Sandor L."/>
            <person name="Lee J."/>
            <person name="Lipzen A."/>
            <person name="Pangilinan J."/>
            <person name="LaButti K."/>
            <person name="Hainaut M."/>
            <person name="Henrissat B."/>
            <person name="Grigoriev I.V."/>
            <person name="Spatafora J.W."/>
            <person name="Aime M.C."/>
        </authorList>
    </citation>
    <scope>NUCLEOTIDE SEQUENCE [LARGE SCALE GENOMIC DNA]</scope>
    <source>
        <strain evidence="1 2">MCA 5214</strain>
    </source>
</reference>
<dbReference type="InterPro" id="IPR019410">
    <property type="entry name" value="Methyltransf_16"/>
</dbReference>
<keyword evidence="2" id="KW-1185">Reference proteome</keyword>
<dbReference type="InterPro" id="IPR025784">
    <property type="entry name" value="EFM7"/>
</dbReference>
<dbReference type="OrthoDB" id="46564at2759"/>
<dbReference type="STRING" id="1569628.A0A316UXR7"/>
<dbReference type="SUPFAM" id="SSF53335">
    <property type="entry name" value="S-adenosyl-L-methionine-dependent methyltransferases"/>
    <property type="match status" value="1"/>
</dbReference>
<accession>A0A316UXR7</accession>
<dbReference type="PANTHER" id="PTHR14614:SF130">
    <property type="entry name" value="PROTEIN-LYSINE N-METHYLTRANSFERASE EEF2KMT"/>
    <property type="match status" value="1"/>
</dbReference>
<dbReference type="EMBL" id="KZ819662">
    <property type="protein sequence ID" value="PWN30100.1"/>
    <property type="molecule type" value="Genomic_DNA"/>
</dbReference>
<evidence type="ECO:0008006" key="3">
    <source>
        <dbReference type="Google" id="ProtNLM"/>
    </source>
</evidence>
<sequence length="317" mass="34692">MSDIDHEDVDGGMDMFAEPDDFRPKTPPPQVIVVPYDFTGQGSTMTLLPASDDQGKDGDHLRIHLLGSHPLWGHHLWNACLDISRYLQQHAGTLLKGKSVLELGAAAGVPSIVCAREGAAVVVATDYPDEPLLDVLRANVSENLRGDHGGRIVAEGYLWGSDTSQIKTYLPSGSTGFDVLLLSDLIFNHQAHPALLATMSTCLAQERASPSVDCSHPSQQAAQLYEHDESQPGFPNDLLVGNFTESPPSGPCVLVFFTHHRPHLAAKDIDFFVKAAEQGWQVERVGRWTREPMFPDDPGSAIVRGTVHGFRLYRRET</sequence>
<dbReference type="PANTHER" id="PTHR14614">
    <property type="entry name" value="HEPATOCELLULAR CARCINOMA-ASSOCIATED ANTIGEN"/>
    <property type="match status" value="1"/>
</dbReference>
<evidence type="ECO:0000313" key="1">
    <source>
        <dbReference type="EMBL" id="PWN30100.1"/>
    </source>
</evidence>
<organism evidence="1 2">
    <name type="scientific">Jaminaea rosea</name>
    <dbReference type="NCBI Taxonomy" id="1569628"/>
    <lineage>
        <taxon>Eukaryota</taxon>
        <taxon>Fungi</taxon>
        <taxon>Dikarya</taxon>
        <taxon>Basidiomycota</taxon>
        <taxon>Ustilaginomycotina</taxon>
        <taxon>Exobasidiomycetes</taxon>
        <taxon>Microstromatales</taxon>
        <taxon>Microstromatales incertae sedis</taxon>
        <taxon>Jaminaea</taxon>
    </lineage>
</organism>
<dbReference type="RefSeq" id="XP_025364712.1">
    <property type="nucleotide sequence ID" value="XM_025504926.1"/>
</dbReference>
<evidence type="ECO:0000313" key="2">
    <source>
        <dbReference type="Proteomes" id="UP000245884"/>
    </source>
</evidence>
<dbReference type="AlphaFoldDB" id="A0A316UXR7"/>
<protein>
    <recommendedName>
        <fullName evidence="3">Protein N-terminal and lysine N-methyltransferase EFM7</fullName>
    </recommendedName>
</protein>
<proteinExistence type="predicted"/>
<name>A0A316UXR7_9BASI</name>
<dbReference type="Proteomes" id="UP000245884">
    <property type="component" value="Unassembled WGS sequence"/>
</dbReference>